<evidence type="ECO:0000259" key="5">
    <source>
        <dbReference type="Pfam" id="PF13693"/>
    </source>
</evidence>
<evidence type="ECO:0000256" key="1">
    <source>
        <dbReference type="ARBA" id="ARBA00006157"/>
    </source>
</evidence>
<evidence type="ECO:0000256" key="2">
    <source>
        <dbReference type="ARBA" id="ARBA00023015"/>
    </source>
</evidence>
<gene>
    <name evidence="6" type="ORF">ACFSCT_10230</name>
</gene>
<evidence type="ECO:0000313" key="7">
    <source>
        <dbReference type="Proteomes" id="UP001597213"/>
    </source>
</evidence>
<organism evidence="6 7">
    <name type="scientific">Paracoccus pacificus</name>
    <dbReference type="NCBI Taxonomy" id="1463598"/>
    <lineage>
        <taxon>Bacteria</taxon>
        <taxon>Pseudomonadati</taxon>
        <taxon>Pseudomonadota</taxon>
        <taxon>Alphaproteobacteria</taxon>
        <taxon>Rhodobacterales</taxon>
        <taxon>Paracoccaceae</taxon>
        <taxon>Paracoccus</taxon>
    </lineage>
</organism>
<comment type="caution">
    <text evidence="6">The sequence shown here is derived from an EMBL/GenBank/DDBJ whole genome shotgun (WGS) entry which is preliminary data.</text>
</comment>
<feature type="domain" description="Ner winged helix-turn-helix DNA-binding" evidence="5">
    <location>
        <begin position="2"/>
        <end position="60"/>
    </location>
</feature>
<keyword evidence="7" id="KW-1185">Reference proteome</keyword>
<evidence type="ECO:0000256" key="3">
    <source>
        <dbReference type="ARBA" id="ARBA00023125"/>
    </source>
</evidence>
<protein>
    <submittedName>
        <fullName evidence="6">Transcriptional regulator</fullName>
    </submittedName>
</protein>
<dbReference type="EMBL" id="JBHUEN010000027">
    <property type="protein sequence ID" value="MFD1882092.1"/>
    <property type="molecule type" value="Genomic_DNA"/>
</dbReference>
<keyword evidence="2" id="KW-0805">Transcription regulation</keyword>
<reference evidence="7" key="1">
    <citation type="journal article" date="2019" name="Int. J. Syst. Evol. Microbiol.">
        <title>The Global Catalogue of Microorganisms (GCM) 10K type strain sequencing project: providing services to taxonomists for standard genome sequencing and annotation.</title>
        <authorList>
            <consortium name="The Broad Institute Genomics Platform"/>
            <consortium name="The Broad Institute Genome Sequencing Center for Infectious Disease"/>
            <person name="Wu L."/>
            <person name="Ma J."/>
        </authorList>
    </citation>
    <scope>NUCLEOTIDE SEQUENCE [LARGE SCALE GENOMIC DNA]</scope>
    <source>
        <strain evidence="7">CCUG 56029</strain>
    </source>
</reference>
<name>A0ABW4R7N7_9RHOB</name>
<dbReference type="InterPro" id="IPR010982">
    <property type="entry name" value="Lambda_DNA-bd_dom_sf"/>
</dbReference>
<dbReference type="RefSeq" id="WP_379142472.1">
    <property type="nucleotide sequence ID" value="NZ_JBHUEN010000027.1"/>
</dbReference>
<evidence type="ECO:0000313" key="6">
    <source>
        <dbReference type="EMBL" id="MFD1882092.1"/>
    </source>
</evidence>
<proteinExistence type="inferred from homology"/>
<dbReference type="Pfam" id="PF13693">
    <property type="entry name" value="HTH_35"/>
    <property type="match status" value="1"/>
</dbReference>
<sequence length="60" mass="6783">MIRARLRLSGTSFSDMARELGITPASVSLVSQGLRRSRPVQQVIADKLGTRPEKIWPERY</sequence>
<dbReference type="Proteomes" id="UP001597213">
    <property type="component" value="Unassembled WGS sequence"/>
</dbReference>
<keyword evidence="4" id="KW-0804">Transcription</keyword>
<dbReference type="Gene3D" id="1.10.260.40">
    <property type="entry name" value="lambda repressor-like DNA-binding domains"/>
    <property type="match status" value="1"/>
</dbReference>
<evidence type="ECO:0000256" key="4">
    <source>
        <dbReference type="ARBA" id="ARBA00023163"/>
    </source>
</evidence>
<comment type="similarity">
    <text evidence="1">Belongs to the ner transcriptional regulatory family.</text>
</comment>
<dbReference type="InterPro" id="IPR038722">
    <property type="entry name" value="Ner_HTH_dom"/>
</dbReference>
<keyword evidence="3" id="KW-0238">DNA-binding</keyword>
<accession>A0ABW4R7N7</accession>
<dbReference type="SUPFAM" id="SSF47413">
    <property type="entry name" value="lambda repressor-like DNA-binding domains"/>
    <property type="match status" value="1"/>
</dbReference>